<comment type="caution">
    <text evidence="3">The sequence shown here is derived from an EMBL/GenBank/DDBJ whole genome shotgun (WGS) entry which is preliminary data.</text>
</comment>
<sequence length="169" mass="19050">MTESNKHMNLKLGGMTCANCALKIESKLNSLDGVGTAVVNFATEEASVEYNSNTTGFNNFKEAIRDLGYKASLAKIDLKVETELTEENFNSFVNKVRGIEGIYDIRENYKASKMFIEFNESEIDETKVFSKIKKVGTPLNIEISISAGAMDMEIIQHKKEMRYRLRILS</sequence>
<feature type="domain" description="HMA" evidence="2">
    <location>
        <begin position="6"/>
        <end position="72"/>
    </location>
</feature>
<proteinExistence type="predicted"/>
<dbReference type="AlphaFoldDB" id="A0A0F9L317"/>
<reference evidence="3" key="1">
    <citation type="journal article" date="2015" name="Nature">
        <title>Complex archaea that bridge the gap between prokaryotes and eukaryotes.</title>
        <authorList>
            <person name="Spang A."/>
            <person name="Saw J.H."/>
            <person name="Jorgensen S.L."/>
            <person name="Zaremba-Niedzwiedzka K."/>
            <person name="Martijn J."/>
            <person name="Lind A.E."/>
            <person name="van Eijk R."/>
            <person name="Schleper C."/>
            <person name="Guy L."/>
            <person name="Ettema T.J."/>
        </authorList>
    </citation>
    <scope>NUCLEOTIDE SEQUENCE</scope>
</reference>
<dbReference type="CDD" id="cd00371">
    <property type="entry name" value="HMA"/>
    <property type="match status" value="1"/>
</dbReference>
<organism evidence="3">
    <name type="scientific">marine sediment metagenome</name>
    <dbReference type="NCBI Taxonomy" id="412755"/>
    <lineage>
        <taxon>unclassified sequences</taxon>
        <taxon>metagenomes</taxon>
        <taxon>ecological metagenomes</taxon>
    </lineage>
</organism>
<dbReference type="PROSITE" id="PS50846">
    <property type="entry name" value="HMA_2"/>
    <property type="match status" value="1"/>
</dbReference>
<dbReference type="InterPro" id="IPR006121">
    <property type="entry name" value="HMA_dom"/>
</dbReference>
<dbReference type="Gene3D" id="3.30.70.100">
    <property type="match status" value="1"/>
</dbReference>
<dbReference type="SUPFAM" id="SSF55008">
    <property type="entry name" value="HMA, heavy metal-associated domain"/>
    <property type="match status" value="1"/>
</dbReference>
<dbReference type="PANTHER" id="PTHR46594:SF4">
    <property type="entry name" value="P-TYPE CATION-TRANSPORTING ATPASE"/>
    <property type="match status" value="1"/>
</dbReference>
<gene>
    <name evidence="3" type="ORF">LCGC14_1563610</name>
</gene>
<accession>A0A0F9L317</accession>
<dbReference type="InterPro" id="IPR036163">
    <property type="entry name" value="HMA_dom_sf"/>
</dbReference>
<protein>
    <recommendedName>
        <fullName evidence="2">HMA domain-containing protein</fullName>
    </recommendedName>
</protein>
<name>A0A0F9L317_9ZZZZ</name>
<dbReference type="FunFam" id="3.30.70.100:FF:000005">
    <property type="entry name" value="Copper-exporting P-type ATPase A"/>
    <property type="match status" value="1"/>
</dbReference>
<dbReference type="InterPro" id="IPR017969">
    <property type="entry name" value="Heavy-metal-associated_CS"/>
</dbReference>
<feature type="non-terminal residue" evidence="3">
    <location>
        <position position="169"/>
    </location>
</feature>
<dbReference type="GO" id="GO:0046872">
    <property type="term" value="F:metal ion binding"/>
    <property type="evidence" value="ECO:0007669"/>
    <property type="project" value="UniProtKB-KW"/>
</dbReference>
<dbReference type="EMBL" id="LAZR01012104">
    <property type="protein sequence ID" value="KKM41773.1"/>
    <property type="molecule type" value="Genomic_DNA"/>
</dbReference>
<dbReference type="PROSITE" id="PS01047">
    <property type="entry name" value="HMA_1"/>
    <property type="match status" value="1"/>
</dbReference>
<keyword evidence="1" id="KW-0479">Metal-binding</keyword>
<evidence type="ECO:0000313" key="3">
    <source>
        <dbReference type="EMBL" id="KKM41773.1"/>
    </source>
</evidence>
<dbReference type="PANTHER" id="PTHR46594">
    <property type="entry name" value="P-TYPE CATION-TRANSPORTING ATPASE"/>
    <property type="match status" value="1"/>
</dbReference>
<dbReference type="Pfam" id="PF00403">
    <property type="entry name" value="HMA"/>
    <property type="match status" value="1"/>
</dbReference>
<evidence type="ECO:0000256" key="1">
    <source>
        <dbReference type="ARBA" id="ARBA00022723"/>
    </source>
</evidence>
<evidence type="ECO:0000259" key="2">
    <source>
        <dbReference type="PROSITE" id="PS50846"/>
    </source>
</evidence>